<dbReference type="Proteomes" id="UP000675881">
    <property type="component" value="Chromosome 5"/>
</dbReference>
<organism evidence="4">
    <name type="scientific">Lepeophtheirus salmonis</name>
    <name type="common">Salmon louse</name>
    <name type="synonym">Caligus salmonis</name>
    <dbReference type="NCBI Taxonomy" id="72036"/>
    <lineage>
        <taxon>Eukaryota</taxon>
        <taxon>Metazoa</taxon>
        <taxon>Ecdysozoa</taxon>
        <taxon>Arthropoda</taxon>
        <taxon>Crustacea</taxon>
        <taxon>Multicrustacea</taxon>
        <taxon>Hexanauplia</taxon>
        <taxon>Copepoda</taxon>
        <taxon>Siphonostomatoida</taxon>
        <taxon>Caligidae</taxon>
        <taxon>Lepeophtheirus</taxon>
    </lineage>
</organism>
<dbReference type="SUPFAM" id="SSF54403">
    <property type="entry name" value="Cystatin/monellin"/>
    <property type="match status" value="1"/>
</dbReference>
<protein>
    <submittedName>
        <fullName evidence="3">(salmon louse) hypothetical protein</fullName>
    </submittedName>
</protein>
<dbReference type="PROSITE" id="PS00287">
    <property type="entry name" value="CYSTATIN"/>
    <property type="match status" value="1"/>
</dbReference>
<dbReference type="EMBL" id="HACA01031932">
    <property type="protein sequence ID" value="CDW49293.1"/>
    <property type="molecule type" value="Transcribed_RNA"/>
</dbReference>
<dbReference type="InterPro" id="IPR018073">
    <property type="entry name" value="Prot_inh_cystat_CS"/>
</dbReference>
<reference evidence="4" key="1">
    <citation type="submission" date="2014-05" db="EMBL/GenBank/DDBJ databases">
        <authorList>
            <person name="Chronopoulou M."/>
        </authorList>
    </citation>
    <scope>NUCLEOTIDE SEQUENCE</scope>
    <source>
        <tissue evidence="4">Whole organism</tissue>
    </source>
</reference>
<gene>
    <name evidence="3" type="ORF">LSAA_9466</name>
</gene>
<comment type="similarity">
    <text evidence="1">Belongs to the cystatin family.</text>
</comment>
<dbReference type="EMBL" id="HG994584">
    <property type="protein sequence ID" value="CAF2948708.1"/>
    <property type="molecule type" value="Genomic_DNA"/>
</dbReference>
<accession>A0A0K2VFK2</accession>
<sequence length="134" mass="15156">MKYLVLSIFFVIALQQIDAAVVGAFETVADLNEAYEVVQETVPLIMSHFGADQSRCALYIRQIINAQQQIVSGANFRFDLELQSGGEECRGEIKLCKGIQVFRPLPYQCQDRTESYHCLELSRNSNIECVPLSY</sequence>
<evidence type="ECO:0000313" key="4">
    <source>
        <dbReference type="EMBL" id="CDW49293.1"/>
    </source>
</evidence>
<evidence type="ECO:0000313" key="5">
    <source>
        <dbReference type="Proteomes" id="UP000675881"/>
    </source>
</evidence>
<dbReference type="Gene3D" id="3.10.450.10">
    <property type="match status" value="1"/>
</dbReference>
<evidence type="ECO:0000256" key="1">
    <source>
        <dbReference type="ARBA" id="ARBA00009403"/>
    </source>
</evidence>
<feature type="signal peptide" evidence="2">
    <location>
        <begin position="1"/>
        <end position="19"/>
    </location>
</feature>
<evidence type="ECO:0000256" key="2">
    <source>
        <dbReference type="SAM" id="SignalP"/>
    </source>
</evidence>
<evidence type="ECO:0000313" key="3">
    <source>
        <dbReference type="EMBL" id="CAF2948708.1"/>
    </source>
</evidence>
<dbReference type="InterPro" id="IPR046350">
    <property type="entry name" value="Cystatin_sf"/>
</dbReference>
<keyword evidence="5" id="KW-1185">Reference proteome</keyword>
<feature type="chain" id="PRO_5035992675" evidence="2">
    <location>
        <begin position="20"/>
        <end position="134"/>
    </location>
</feature>
<name>A0A0K2VFK2_LEPSM</name>
<dbReference type="AlphaFoldDB" id="A0A0K2VFK2"/>
<reference evidence="3" key="2">
    <citation type="submission" date="2021-02" db="EMBL/GenBank/DDBJ databases">
        <authorList>
            <person name="Bekaert M."/>
        </authorList>
    </citation>
    <scope>NUCLEOTIDE SEQUENCE</scope>
    <source>
        <strain evidence="3">IoA-00</strain>
    </source>
</reference>
<keyword evidence="2" id="KW-0732">Signal</keyword>
<proteinExistence type="inferred from homology"/>